<reference evidence="3" key="1">
    <citation type="journal article" date="2018" name="Nat. Microbiol.">
        <title>Leveraging single-cell genomics to expand the fungal tree of life.</title>
        <authorList>
            <person name="Ahrendt S.R."/>
            <person name="Quandt C.A."/>
            <person name="Ciobanu D."/>
            <person name="Clum A."/>
            <person name="Salamov A."/>
            <person name="Andreopoulos B."/>
            <person name="Cheng J.F."/>
            <person name="Woyke T."/>
            <person name="Pelin A."/>
            <person name="Henrissat B."/>
            <person name="Reynolds N.K."/>
            <person name="Benny G.L."/>
            <person name="Smith M.E."/>
            <person name="James T.Y."/>
            <person name="Grigoriev I.V."/>
        </authorList>
    </citation>
    <scope>NUCLEOTIDE SEQUENCE [LARGE SCALE GENOMIC DNA]</scope>
    <source>
        <strain evidence="3">CSF55</strain>
    </source>
</reference>
<gene>
    <name evidence="2" type="ORF">ROZALSC1DRAFT_22821</name>
</gene>
<feature type="transmembrane region" description="Helical" evidence="1">
    <location>
        <begin position="84"/>
        <end position="106"/>
    </location>
</feature>
<dbReference type="EMBL" id="ML005350">
    <property type="protein sequence ID" value="RKP18857.1"/>
    <property type="molecule type" value="Genomic_DNA"/>
</dbReference>
<dbReference type="Proteomes" id="UP000281549">
    <property type="component" value="Unassembled WGS sequence"/>
</dbReference>
<organism evidence="2 3">
    <name type="scientific">Rozella allomycis (strain CSF55)</name>
    <dbReference type="NCBI Taxonomy" id="988480"/>
    <lineage>
        <taxon>Eukaryota</taxon>
        <taxon>Fungi</taxon>
        <taxon>Fungi incertae sedis</taxon>
        <taxon>Cryptomycota</taxon>
        <taxon>Cryptomycota incertae sedis</taxon>
        <taxon>Rozella</taxon>
    </lineage>
</organism>
<dbReference type="AlphaFoldDB" id="A0A4P9YH36"/>
<feature type="transmembrane region" description="Helical" evidence="1">
    <location>
        <begin position="60"/>
        <end position="78"/>
    </location>
</feature>
<accession>A0A4P9YH36</accession>
<protein>
    <submittedName>
        <fullName evidence="2">Uncharacterized protein</fullName>
    </submittedName>
</protein>
<evidence type="ECO:0000256" key="1">
    <source>
        <dbReference type="SAM" id="Phobius"/>
    </source>
</evidence>
<keyword evidence="1" id="KW-0472">Membrane</keyword>
<evidence type="ECO:0000313" key="2">
    <source>
        <dbReference type="EMBL" id="RKP18857.1"/>
    </source>
</evidence>
<sequence length="133" mass="15163">MLKGFFENEYALATKYCEIEAYLVIRFSTKLQQQHCATVSLPRFLQVHTCAYIISDKVSIILDATIAVFFFTIFGLGNNHSPEIFILVVFGTPRVFCFCAIFFFNLSSDIGGLANQHAMEKFGELFCKIEHRV</sequence>
<keyword evidence="1" id="KW-0812">Transmembrane</keyword>
<evidence type="ECO:0000313" key="3">
    <source>
        <dbReference type="Proteomes" id="UP000281549"/>
    </source>
</evidence>
<name>A0A4P9YH36_ROZAC</name>
<proteinExistence type="predicted"/>
<keyword evidence="1" id="KW-1133">Transmembrane helix</keyword>